<keyword evidence="2" id="KW-0472">Membrane</keyword>
<evidence type="ECO:0000313" key="5">
    <source>
        <dbReference type="Proteomes" id="UP000799436"/>
    </source>
</evidence>
<feature type="transmembrane region" description="Helical" evidence="2">
    <location>
        <begin position="164"/>
        <end position="182"/>
    </location>
</feature>
<dbReference type="AlphaFoldDB" id="A0A6G1LDE6"/>
<keyword evidence="2" id="KW-1133">Transmembrane helix</keyword>
<dbReference type="OrthoDB" id="5419608at2759"/>
<evidence type="ECO:0000256" key="1">
    <source>
        <dbReference type="SAM" id="MobiDB-lite"/>
    </source>
</evidence>
<protein>
    <recommendedName>
        <fullName evidence="6">GPI anchored protein</fullName>
    </recommendedName>
</protein>
<evidence type="ECO:0008006" key="6">
    <source>
        <dbReference type="Google" id="ProtNLM"/>
    </source>
</evidence>
<reference evidence="4" key="1">
    <citation type="journal article" date="2020" name="Stud. Mycol.">
        <title>101 Dothideomycetes genomes: a test case for predicting lifestyles and emergence of pathogens.</title>
        <authorList>
            <person name="Haridas S."/>
            <person name="Albert R."/>
            <person name="Binder M."/>
            <person name="Bloem J."/>
            <person name="Labutti K."/>
            <person name="Salamov A."/>
            <person name="Andreopoulos B."/>
            <person name="Baker S."/>
            <person name="Barry K."/>
            <person name="Bills G."/>
            <person name="Bluhm B."/>
            <person name="Cannon C."/>
            <person name="Castanera R."/>
            <person name="Culley D."/>
            <person name="Daum C."/>
            <person name="Ezra D."/>
            <person name="Gonzalez J."/>
            <person name="Henrissat B."/>
            <person name="Kuo A."/>
            <person name="Liang C."/>
            <person name="Lipzen A."/>
            <person name="Lutzoni F."/>
            <person name="Magnuson J."/>
            <person name="Mondo S."/>
            <person name="Nolan M."/>
            <person name="Ohm R."/>
            <person name="Pangilinan J."/>
            <person name="Park H.-J."/>
            <person name="Ramirez L."/>
            <person name="Alfaro M."/>
            <person name="Sun H."/>
            <person name="Tritt A."/>
            <person name="Yoshinaga Y."/>
            <person name="Zwiers L.-H."/>
            <person name="Turgeon B."/>
            <person name="Goodwin S."/>
            <person name="Spatafora J."/>
            <person name="Crous P."/>
            <person name="Grigoriev I."/>
        </authorList>
    </citation>
    <scope>NUCLEOTIDE SEQUENCE</scope>
    <source>
        <strain evidence="4">CBS 116005</strain>
    </source>
</reference>
<name>A0A6G1LDE6_9PEZI</name>
<feature type="region of interest" description="Disordered" evidence="1">
    <location>
        <begin position="134"/>
        <end position="159"/>
    </location>
</feature>
<dbReference type="EMBL" id="ML995822">
    <property type="protein sequence ID" value="KAF2770963.1"/>
    <property type="molecule type" value="Genomic_DNA"/>
</dbReference>
<keyword evidence="3" id="KW-0732">Signal</keyword>
<keyword evidence="5" id="KW-1185">Reference proteome</keyword>
<feature type="signal peptide" evidence="3">
    <location>
        <begin position="1"/>
        <end position="17"/>
    </location>
</feature>
<feature type="chain" id="PRO_5026203633" description="GPI anchored protein" evidence="3">
    <location>
        <begin position="18"/>
        <end position="183"/>
    </location>
</feature>
<dbReference type="Proteomes" id="UP000799436">
    <property type="component" value="Unassembled WGS sequence"/>
</dbReference>
<evidence type="ECO:0000313" key="4">
    <source>
        <dbReference type="EMBL" id="KAF2770963.1"/>
    </source>
</evidence>
<keyword evidence="2" id="KW-0812">Transmembrane</keyword>
<proteinExistence type="predicted"/>
<sequence>MQYKLLATIAFAATAFAQTTSVDYSSSVSVLSVLETALPSSLIAEAVTNSAAVSSQIASEFAEGSTPGWFQSLPPDVKTYLVPVSSTATATAASSGTAAATGASYGSGISTGSSGIMGGNTTAATAVTTGSLSSSSSSASTSSGSSAASATGSSSSSAGASMPTAMFGAGIAGVMGLVCLLAL</sequence>
<accession>A0A6G1LDE6</accession>
<evidence type="ECO:0000256" key="3">
    <source>
        <dbReference type="SAM" id="SignalP"/>
    </source>
</evidence>
<evidence type="ECO:0000256" key="2">
    <source>
        <dbReference type="SAM" id="Phobius"/>
    </source>
</evidence>
<gene>
    <name evidence="4" type="ORF">EJ03DRAFT_326032</name>
</gene>
<organism evidence="4 5">
    <name type="scientific">Teratosphaeria nubilosa</name>
    <dbReference type="NCBI Taxonomy" id="161662"/>
    <lineage>
        <taxon>Eukaryota</taxon>
        <taxon>Fungi</taxon>
        <taxon>Dikarya</taxon>
        <taxon>Ascomycota</taxon>
        <taxon>Pezizomycotina</taxon>
        <taxon>Dothideomycetes</taxon>
        <taxon>Dothideomycetidae</taxon>
        <taxon>Mycosphaerellales</taxon>
        <taxon>Teratosphaeriaceae</taxon>
        <taxon>Teratosphaeria</taxon>
    </lineage>
</organism>